<dbReference type="PANTHER" id="PTHR30627">
    <property type="entry name" value="PEPTIDOGLYCAN D,D-TRANSPEPTIDASE"/>
    <property type="match status" value="1"/>
</dbReference>
<accession>A0ABT1ZHC6</accession>
<dbReference type="Gene3D" id="3.40.710.10">
    <property type="entry name" value="DD-peptidase/beta-lactamase superfamily"/>
    <property type="match status" value="1"/>
</dbReference>
<dbReference type="Pfam" id="PF00905">
    <property type="entry name" value="Transpeptidase"/>
    <property type="match status" value="1"/>
</dbReference>
<dbReference type="InterPro" id="IPR001460">
    <property type="entry name" value="PCN-bd_Tpept"/>
</dbReference>
<dbReference type="SUPFAM" id="SSF56519">
    <property type="entry name" value="Penicillin binding protein dimerisation domain"/>
    <property type="match status" value="1"/>
</dbReference>
<gene>
    <name evidence="4" type="ORF">NUH29_11215</name>
</gene>
<proteinExistence type="predicted"/>
<dbReference type="InterPro" id="IPR036138">
    <property type="entry name" value="PBP_dimer_sf"/>
</dbReference>
<feature type="chain" id="PRO_5046979207" evidence="1">
    <location>
        <begin position="27"/>
        <end position="485"/>
    </location>
</feature>
<keyword evidence="5" id="KW-1185">Reference proteome</keyword>
<dbReference type="EMBL" id="JANTHX010000007">
    <property type="protein sequence ID" value="MCS0500114.1"/>
    <property type="molecule type" value="Genomic_DNA"/>
</dbReference>
<evidence type="ECO:0000256" key="1">
    <source>
        <dbReference type="SAM" id="SignalP"/>
    </source>
</evidence>
<dbReference type="InterPro" id="IPR012338">
    <property type="entry name" value="Beta-lactam/transpept-like"/>
</dbReference>
<evidence type="ECO:0000259" key="3">
    <source>
        <dbReference type="Pfam" id="PF21922"/>
    </source>
</evidence>
<evidence type="ECO:0000259" key="2">
    <source>
        <dbReference type="Pfam" id="PF00905"/>
    </source>
</evidence>
<dbReference type="SUPFAM" id="SSF56601">
    <property type="entry name" value="beta-lactamase/transpeptidase-like"/>
    <property type="match status" value="1"/>
</dbReference>
<feature type="signal peptide" evidence="1">
    <location>
        <begin position="1"/>
        <end position="26"/>
    </location>
</feature>
<dbReference type="PANTHER" id="PTHR30627:SF24">
    <property type="entry name" value="PENICILLIN-BINDING PROTEIN 4B"/>
    <property type="match status" value="1"/>
</dbReference>
<dbReference type="Gene3D" id="3.90.1310.10">
    <property type="entry name" value="Penicillin-binding protein 2a (Domain 2)"/>
    <property type="match status" value="1"/>
</dbReference>
<dbReference type="InterPro" id="IPR050515">
    <property type="entry name" value="Beta-lactam/transpept"/>
</dbReference>
<comment type="caution">
    <text evidence="4">The sequence shown here is derived from an EMBL/GenBank/DDBJ whole genome shotgun (WGS) entry which is preliminary data.</text>
</comment>
<evidence type="ECO:0000313" key="4">
    <source>
        <dbReference type="EMBL" id="MCS0500114.1"/>
    </source>
</evidence>
<feature type="domain" description="Penicillin binding protein A dimerisation" evidence="3">
    <location>
        <begin position="52"/>
        <end position="134"/>
    </location>
</feature>
<protein>
    <submittedName>
        <fullName evidence="4">Penicillin-binding transpeptidase domain-containing protein</fullName>
    </submittedName>
</protein>
<name>A0ABT1ZHC6_9MICO</name>
<evidence type="ECO:0000313" key="5">
    <source>
        <dbReference type="Proteomes" id="UP001205337"/>
    </source>
</evidence>
<dbReference type="InterPro" id="IPR054120">
    <property type="entry name" value="PBPA_dimer"/>
</dbReference>
<sequence length="485" mass="50764">MNKELRRVSVLILAMFLALCTSTTVIQVVQQESLQADSRNVRTLYASFSVERGQILAGDTVIAQSVASSDQYKYQRVYPQGELYAPVTGYFTLNGENTGLEGALNDYLSGRANEQFLDRLNAILTGQNPRGATVQTTIDPVVQQAAWDALGDLQGAIVAIEPSTGRILAMVSKPSFDPNLLAGHVQSDVLANYDQLLTDPTEPLVNRTIAGDLNPPGSTFKLVMSSAALSSGDYTPDSQLPNPPSFVLPGTSTTITNSGGSACGGGETTSIATALRLSCNIPFANLGSQLGYDTIHDQAVAYGFEDPDIQVPMAVTPSVFPEPESEAQLMLQSFGQGNDRVTPLQVAMVSAAIANGGELMSPTLLQRVTAPDLSVLQDFAPTVYGHPISAEVAATMTQLMVANVASGVASGARIDGVDVAGKSGTAQNGKDDPYTLWYTGFAPADDPQVAVAVLLEDGAGLGQHGSGNGNAGPIAKKVIEAVLNR</sequence>
<organism evidence="4 5">
    <name type="scientific">Protaetiibacter mangrovi</name>
    <dbReference type="NCBI Taxonomy" id="2970926"/>
    <lineage>
        <taxon>Bacteria</taxon>
        <taxon>Bacillati</taxon>
        <taxon>Actinomycetota</taxon>
        <taxon>Actinomycetes</taxon>
        <taxon>Micrococcales</taxon>
        <taxon>Microbacteriaceae</taxon>
        <taxon>Protaetiibacter</taxon>
    </lineage>
</organism>
<keyword evidence="1" id="KW-0732">Signal</keyword>
<feature type="domain" description="Penicillin-binding protein transpeptidase" evidence="2">
    <location>
        <begin position="155"/>
        <end position="480"/>
    </location>
</feature>
<dbReference type="Proteomes" id="UP001205337">
    <property type="component" value="Unassembled WGS sequence"/>
</dbReference>
<dbReference type="Pfam" id="PF21922">
    <property type="entry name" value="PBP_dimer_2"/>
    <property type="match status" value="1"/>
</dbReference>
<dbReference type="RefSeq" id="WP_258799219.1">
    <property type="nucleotide sequence ID" value="NZ_JANTHX010000007.1"/>
</dbReference>
<reference evidence="4 5" key="1">
    <citation type="submission" date="2022-08" db="EMBL/GenBank/DDBJ databases">
        <authorList>
            <person name="Li F."/>
        </authorList>
    </citation>
    <scope>NUCLEOTIDE SEQUENCE [LARGE SCALE GENOMIC DNA]</scope>
    <source>
        <strain evidence="4 5">10F1B-8-1</strain>
    </source>
</reference>